<proteinExistence type="predicted"/>
<name>A0A261SI67_9BORD</name>
<dbReference type="Proteomes" id="UP000216020">
    <property type="component" value="Unassembled WGS sequence"/>
</dbReference>
<dbReference type="EMBL" id="NEVM01000001">
    <property type="protein sequence ID" value="OZI37084.1"/>
    <property type="molecule type" value="Genomic_DNA"/>
</dbReference>
<organism evidence="1 2">
    <name type="scientific">Bordetella genomosp. 10</name>
    <dbReference type="NCBI Taxonomy" id="1416804"/>
    <lineage>
        <taxon>Bacteria</taxon>
        <taxon>Pseudomonadati</taxon>
        <taxon>Pseudomonadota</taxon>
        <taxon>Betaproteobacteria</taxon>
        <taxon>Burkholderiales</taxon>
        <taxon>Alcaligenaceae</taxon>
        <taxon>Bordetella</taxon>
    </lineage>
</organism>
<comment type="caution">
    <text evidence="1">The sequence shown here is derived from an EMBL/GenBank/DDBJ whole genome shotgun (WGS) entry which is preliminary data.</text>
</comment>
<evidence type="ECO:0000313" key="1">
    <source>
        <dbReference type="EMBL" id="OZI37084.1"/>
    </source>
</evidence>
<protein>
    <submittedName>
        <fullName evidence="1">Uncharacterized protein</fullName>
    </submittedName>
</protein>
<dbReference type="AlphaFoldDB" id="A0A261SI67"/>
<dbReference type="RefSeq" id="WP_094851191.1">
    <property type="nucleotide sequence ID" value="NZ_NEVM01000001.1"/>
</dbReference>
<sequence>MTTFRTLVCGIPGSEAKRTAYRVVHDAFCAEVFRELGQRLEDWPPASARRLAAATPPEQAACLRAWLDDIPEAWRRARGQLCRLAGHDAQACRHAGRLAWVLIATLFDGLSPPVLQTALREVPEARLVMLYTDGASHLPLFRHVARHELQRRLGNARSASQAAAREIQEQAEAGRMPDVGMLRDLSLGLRRRLVLARALSQAPGGPSAPAAGSIASAISASRDGAGLTSELQVLLDVLLALMGGGHPAPARRDDDESASSAFIASIAPVSSLVTLADARTAAHACACMRAALAVHCFVDFARNWNAPVFFDGDGQPLRLDRLLAVRAARVDDGGGKPGVQIQLAACIGVRGKHPPVTLLVVAQVDEAGTVAGLADYAQLRNARPVGDSGTFAAVV</sequence>
<reference evidence="2" key="1">
    <citation type="submission" date="2017-05" db="EMBL/GenBank/DDBJ databases">
        <title>Complete and WGS of Bordetella genogroups.</title>
        <authorList>
            <person name="Spilker T."/>
            <person name="Lipuma J."/>
        </authorList>
    </citation>
    <scope>NUCLEOTIDE SEQUENCE [LARGE SCALE GENOMIC DNA]</scope>
    <source>
        <strain evidence="2">AU16122</strain>
    </source>
</reference>
<dbReference type="OrthoDB" id="8683374at2"/>
<gene>
    <name evidence="1" type="ORF">CAL29_01215</name>
</gene>
<accession>A0A261SI67</accession>
<keyword evidence="2" id="KW-1185">Reference proteome</keyword>
<evidence type="ECO:0000313" key="2">
    <source>
        <dbReference type="Proteomes" id="UP000216020"/>
    </source>
</evidence>